<feature type="compositionally biased region" description="Low complexity" evidence="1">
    <location>
        <begin position="114"/>
        <end position="124"/>
    </location>
</feature>
<dbReference type="GeneID" id="54291065"/>
<dbReference type="RefSeq" id="XP_033388389.1">
    <property type="nucleotide sequence ID" value="XM_033533668.1"/>
</dbReference>
<feature type="region of interest" description="Disordered" evidence="1">
    <location>
        <begin position="30"/>
        <end position="53"/>
    </location>
</feature>
<proteinExistence type="predicted"/>
<name>A0A6A5Y5J5_9PLEO</name>
<dbReference type="Proteomes" id="UP000799778">
    <property type="component" value="Unassembled WGS sequence"/>
</dbReference>
<sequence length="360" mass="40720">MYIYSPSTSSGSRPGQSTIILHQLRLQPTNSTHQFNQPPNRLHNSNTLSKSHSKIQNPTATMCHILQQTYRCGHTAQICITPCTDALSKSTVPSSPTTPKAPSPSVQSFPFIPSTPTRPASPTTTQIEELASYSAHLARRAAYVAMRDIRNGPGAAPTPSSRHSDLRQLPMYDPNVTYCDFEPQLTTSSTTPSPHKCRRCFSPTSYPSKSPPYPLNVIHADITSTAAEERAEASRAAAEALWGCLRSPYDPEEEGWDLSQHPPSSRYSYPVDNFKQVSRQMQDDDEKEEEEQDWYYDGVLACDGRYYFKDDETERTFFYDGEGERVWREFPGVKTYEAVKEDEAEERRAWEAWVNADEEW</sequence>
<evidence type="ECO:0000256" key="1">
    <source>
        <dbReference type="SAM" id="MobiDB-lite"/>
    </source>
</evidence>
<feature type="compositionally biased region" description="Low complexity" evidence="1">
    <location>
        <begin position="89"/>
        <end position="106"/>
    </location>
</feature>
<reference evidence="2" key="1">
    <citation type="journal article" date="2020" name="Stud. Mycol.">
        <title>101 Dothideomycetes genomes: a test case for predicting lifestyles and emergence of pathogens.</title>
        <authorList>
            <person name="Haridas S."/>
            <person name="Albert R."/>
            <person name="Binder M."/>
            <person name="Bloem J."/>
            <person name="Labutti K."/>
            <person name="Salamov A."/>
            <person name="Andreopoulos B."/>
            <person name="Baker S."/>
            <person name="Barry K."/>
            <person name="Bills G."/>
            <person name="Bluhm B."/>
            <person name="Cannon C."/>
            <person name="Castanera R."/>
            <person name="Culley D."/>
            <person name="Daum C."/>
            <person name="Ezra D."/>
            <person name="Gonzalez J."/>
            <person name="Henrissat B."/>
            <person name="Kuo A."/>
            <person name="Liang C."/>
            <person name="Lipzen A."/>
            <person name="Lutzoni F."/>
            <person name="Magnuson J."/>
            <person name="Mondo S."/>
            <person name="Nolan M."/>
            <person name="Ohm R."/>
            <person name="Pangilinan J."/>
            <person name="Park H.-J."/>
            <person name="Ramirez L."/>
            <person name="Alfaro M."/>
            <person name="Sun H."/>
            <person name="Tritt A."/>
            <person name="Yoshinaga Y."/>
            <person name="Zwiers L.-H."/>
            <person name="Turgeon B."/>
            <person name="Goodwin S."/>
            <person name="Spatafora J."/>
            <person name="Crous P."/>
            <person name="Grigoriev I."/>
        </authorList>
    </citation>
    <scope>NUCLEOTIDE SEQUENCE</scope>
    <source>
        <strain evidence="2">CBS 175.79</strain>
    </source>
</reference>
<feature type="region of interest" description="Disordered" evidence="1">
    <location>
        <begin position="89"/>
        <end position="124"/>
    </location>
</feature>
<accession>A0A6A5Y5J5</accession>
<evidence type="ECO:0000313" key="3">
    <source>
        <dbReference type="Proteomes" id="UP000799778"/>
    </source>
</evidence>
<evidence type="ECO:0000313" key="2">
    <source>
        <dbReference type="EMBL" id="KAF2020050.1"/>
    </source>
</evidence>
<gene>
    <name evidence="2" type="ORF">BU24DRAFT_489890</name>
</gene>
<organism evidence="2 3">
    <name type="scientific">Aaosphaeria arxii CBS 175.79</name>
    <dbReference type="NCBI Taxonomy" id="1450172"/>
    <lineage>
        <taxon>Eukaryota</taxon>
        <taxon>Fungi</taxon>
        <taxon>Dikarya</taxon>
        <taxon>Ascomycota</taxon>
        <taxon>Pezizomycotina</taxon>
        <taxon>Dothideomycetes</taxon>
        <taxon>Pleosporomycetidae</taxon>
        <taxon>Pleosporales</taxon>
        <taxon>Pleosporales incertae sedis</taxon>
        <taxon>Aaosphaeria</taxon>
    </lineage>
</organism>
<keyword evidence="3" id="KW-1185">Reference proteome</keyword>
<dbReference type="AlphaFoldDB" id="A0A6A5Y5J5"/>
<dbReference type="EMBL" id="ML978067">
    <property type="protein sequence ID" value="KAF2020050.1"/>
    <property type="molecule type" value="Genomic_DNA"/>
</dbReference>
<protein>
    <submittedName>
        <fullName evidence="2">Uncharacterized protein</fullName>
    </submittedName>
</protein>